<reference evidence="15 16" key="1">
    <citation type="journal article" date="2016" name="Nat. Commun.">
        <title>Thousands of microbial genomes shed light on interconnected biogeochemical processes in an aquifer system.</title>
        <authorList>
            <person name="Anantharaman K."/>
            <person name="Brown C.T."/>
            <person name="Hug L.A."/>
            <person name="Sharon I."/>
            <person name="Castelle C.J."/>
            <person name="Probst A.J."/>
            <person name="Thomas B.C."/>
            <person name="Singh A."/>
            <person name="Wilkins M.J."/>
            <person name="Karaoz U."/>
            <person name="Brodie E.L."/>
            <person name="Williams K.H."/>
            <person name="Hubbard S.S."/>
            <person name="Banfield J.F."/>
        </authorList>
    </citation>
    <scope>NUCLEOTIDE SEQUENCE [LARGE SCALE GENOMIC DNA]</scope>
</reference>
<evidence type="ECO:0000313" key="16">
    <source>
        <dbReference type="Proteomes" id="UP000178176"/>
    </source>
</evidence>
<dbReference type="Pfam" id="PF01207">
    <property type="entry name" value="Dus"/>
    <property type="match status" value="2"/>
</dbReference>
<evidence type="ECO:0000256" key="8">
    <source>
        <dbReference type="ARBA" id="ARBA00023002"/>
    </source>
</evidence>
<evidence type="ECO:0000256" key="13">
    <source>
        <dbReference type="PIRSR" id="PIRSR006621-2"/>
    </source>
</evidence>
<sequence length="364" mass="40954">MSFWQRLTKPFWVLAPMEDVTDSVFRRMVISVGRPDVCFTEFTNIDSIIHAFNTSPLTPLLNSGEGNKRREVLSSVPALQRLVFSEIERPIVAQIWGVDPEKFYEAGQIIKKMGFDGVDINLGCPVKDVVKIGACAAMIGNTSRVAEIIAAVRESGLPVSVKTRIGYDRIITEEWIDFLLGQKLAVITIHGRTAREMSKVSNRWEEIGKAVAIRDGLMHVTNPSSSAFPSDGTPSVRFVSYAFAGRTLIIGNGDVKSVEQAEEMVEKYGVDGVMIGRGVLENIGCFREFSNRNYQFTKIERTELLKKHLRMWGETWGENKNFSVLKKYVKVYVRDFEGSREMREKLVAAKDYSGLVSLVDSYQM</sequence>
<feature type="binding site" evidence="13">
    <location>
        <position position="190"/>
    </location>
    <ligand>
        <name>FMN</name>
        <dbReference type="ChEBI" id="CHEBI:58210"/>
    </ligand>
</feature>
<evidence type="ECO:0000256" key="1">
    <source>
        <dbReference type="ARBA" id="ARBA00002790"/>
    </source>
</evidence>
<feature type="binding site" evidence="13">
    <location>
        <begin position="276"/>
        <end position="277"/>
    </location>
    <ligand>
        <name>FMN</name>
        <dbReference type="ChEBI" id="CHEBI:58210"/>
    </ligand>
</feature>
<keyword evidence="13" id="KW-0547">Nucleotide-binding</keyword>
<evidence type="ECO:0000256" key="2">
    <source>
        <dbReference type="ARBA" id="ARBA00022555"/>
    </source>
</evidence>
<comment type="cofactor">
    <cofactor evidence="11 13">
        <name>FMN</name>
        <dbReference type="ChEBI" id="CHEBI:58210"/>
    </cofactor>
</comment>
<name>A0A1F4YH30_9BACT</name>
<comment type="caution">
    <text evidence="15">The sequence shown here is derived from an EMBL/GenBank/DDBJ whole genome shotgun (WGS) entry which is preliminary data.</text>
</comment>
<feature type="domain" description="DUS-like FMN-binding" evidence="14">
    <location>
        <begin position="247"/>
        <end position="351"/>
    </location>
</feature>
<dbReference type="Gene3D" id="1.10.1200.80">
    <property type="entry name" value="Putative flavin oxidoreducatase, domain 2"/>
    <property type="match status" value="1"/>
</dbReference>
<dbReference type="PANTHER" id="PTHR11082:SF25">
    <property type="entry name" value="DUS-LIKE FMN-BINDING DOMAIN-CONTAINING PROTEIN"/>
    <property type="match status" value="1"/>
</dbReference>
<comment type="function">
    <text evidence="1 11">Catalyzes the synthesis of 5,6-dihydrouridine (D), a modified base found in the D-loop of most tRNAs, via the reduction of the C5-C6 double bond in target uridines.</text>
</comment>
<keyword evidence="5 11" id="KW-0819">tRNA processing</keyword>
<protein>
    <recommendedName>
        <fullName evidence="11">tRNA-dihydrouridine synthase</fullName>
        <ecNumber evidence="11">1.3.1.-</ecNumber>
    </recommendedName>
</protein>
<evidence type="ECO:0000256" key="4">
    <source>
        <dbReference type="ARBA" id="ARBA00022643"/>
    </source>
</evidence>
<evidence type="ECO:0000256" key="5">
    <source>
        <dbReference type="ARBA" id="ARBA00022694"/>
    </source>
</evidence>
<comment type="catalytic activity">
    <reaction evidence="10">
        <text>a 5,6-dihydrouridine in tRNA + NAD(+) = a uridine in tRNA + NADH + H(+)</text>
        <dbReference type="Rhea" id="RHEA:54452"/>
        <dbReference type="Rhea" id="RHEA-COMP:13339"/>
        <dbReference type="Rhea" id="RHEA-COMP:13887"/>
        <dbReference type="ChEBI" id="CHEBI:15378"/>
        <dbReference type="ChEBI" id="CHEBI:57540"/>
        <dbReference type="ChEBI" id="CHEBI:57945"/>
        <dbReference type="ChEBI" id="CHEBI:65315"/>
        <dbReference type="ChEBI" id="CHEBI:74443"/>
    </reaction>
</comment>
<keyword evidence="8 11" id="KW-0560">Oxidoreductase</keyword>
<dbReference type="InterPro" id="IPR001269">
    <property type="entry name" value="DUS_fam"/>
</dbReference>
<feature type="binding site" evidence="13">
    <location>
        <position position="94"/>
    </location>
    <ligand>
        <name>FMN</name>
        <dbReference type="ChEBI" id="CHEBI:58210"/>
    </ligand>
</feature>
<evidence type="ECO:0000259" key="14">
    <source>
        <dbReference type="Pfam" id="PF01207"/>
    </source>
</evidence>
<feature type="active site" description="Proton donor" evidence="12">
    <location>
        <position position="124"/>
    </location>
</feature>
<dbReference type="SUPFAM" id="SSF51395">
    <property type="entry name" value="FMN-linked oxidoreductases"/>
    <property type="match status" value="1"/>
</dbReference>
<dbReference type="GO" id="GO:0017150">
    <property type="term" value="F:tRNA dihydrouridine synthase activity"/>
    <property type="evidence" value="ECO:0007669"/>
    <property type="project" value="InterPro"/>
</dbReference>
<evidence type="ECO:0000256" key="9">
    <source>
        <dbReference type="ARBA" id="ARBA00048205"/>
    </source>
</evidence>
<evidence type="ECO:0000313" key="15">
    <source>
        <dbReference type="EMBL" id="OGC93184.1"/>
    </source>
</evidence>
<comment type="catalytic activity">
    <reaction evidence="9">
        <text>a 5,6-dihydrouridine in tRNA + NADP(+) = a uridine in tRNA + NADPH + H(+)</text>
        <dbReference type="Rhea" id="RHEA:23624"/>
        <dbReference type="Rhea" id="RHEA-COMP:13339"/>
        <dbReference type="Rhea" id="RHEA-COMP:13887"/>
        <dbReference type="ChEBI" id="CHEBI:15378"/>
        <dbReference type="ChEBI" id="CHEBI:57783"/>
        <dbReference type="ChEBI" id="CHEBI:58349"/>
        <dbReference type="ChEBI" id="CHEBI:65315"/>
        <dbReference type="ChEBI" id="CHEBI:74443"/>
    </reaction>
</comment>
<dbReference type="GO" id="GO:0000049">
    <property type="term" value="F:tRNA binding"/>
    <property type="evidence" value="ECO:0007669"/>
    <property type="project" value="UniProtKB-KW"/>
</dbReference>
<dbReference type="InterPro" id="IPR035587">
    <property type="entry name" value="DUS-like_FMN-bd"/>
</dbReference>
<dbReference type="PANTHER" id="PTHR11082">
    <property type="entry name" value="TRNA-DIHYDROURIDINE SYNTHASE"/>
    <property type="match status" value="1"/>
</dbReference>
<dbReference type="AlphaFoldDB" id="A0A1F4YH30"/>
<keyword evidence="2" id="KW-0820">tRNA-binding</keyword>
<evidence type="ECO:0000256" key="6">
    <source>
        <dbReference type="ARBA" id="ARBA00022857"/>
    </source>
</evidence>
<keyword evidence="3 11" id="KW-0285">Flavoprotein</keyword>
<dbReference type="CDD" id="cd02801">
    <property type="entry name" value="DUS_like_FMN"/>
    <property type="match status" value="1"/>
</dbReference>
<evidence type="ECO:0000256" key="10">
    <source>
        <dbReference type="ARBA" id="ARBA00048802"/>
    </source>
</evidence>
<dbReference type="EC" id="1.3.1.-" evidence="11"/>
<evidence type="ECO:0000256" key="12">
    <source>
        <dbReference type="PIRSR" id="PIRSR006621-1"/>
    </source>
</evidence>
<evidence type="ECO:0000256" key="11">
    <source>
        <dbReference type="PIRNR" id="PIRNR006621"/>
    </source>
</evidence>
<comment type="similarity">
    <text evidence="11">Belongs to the dus family.</text>
</comment>
<keyword evidence="7" id="KW-0694">RNA-binding</keyword>
<organism evidence="15 16">
    <name type="scientific">Candidatus Amesbacteria bacterium RIFCSPHIGHO2_01_FULL_48_32b</name>
    <dbReference type="NCBI Taxonomy" id="1797253"/>
    <lineage>
        <taxon>Bacteria</taxon>
        <taxon>Candidatus Amesiibacteriota</taxon>
    </lineage>
</organism>
<dbReference type="GO" id="GO:0050660">
    <property type="term" value="F:flavin adenine dinucleotide binding"/>
    <property type="evidence" value="ECO:0007669"/>
    <property type="project" value="InterPro"/>
</dbReference>
<feature type="domain" description="DUS-like FMN-binding" evidence="14">
    <location>
        <begin position="14"/>
        <end position="208"/>
    </location>
</feature>
<dbReference type="Gene3D" id="3.20.20.70">
    <property type="entry name" value="Aldolase class I"/>
    <property type="match status" value="1"/>
</dbReference>
<dbReference type="EMBL" id="MEXH01000001">
    <property type="protein sequence ID" value="OGC93184.1"/>
    <property type="molecule type" value="Genomic_DNA"/>
</dbReference>
<dbReference type="Proteomes" id="UP000178176">
    <property type="component" value="Unassembled WGS sequence"/>
</dbReference>
<gene>
    <name evidence="15" type="ORF">A2876_04760</name>
</gene>
<keyword evidence="6" id="KW-0521">NADP</keyword>
<feature type="binding site" evidence="13">
    <location>
        <position position="162"/>
    </location>
    <ligand>
        <name>FMN</name>
        <dbReference type="ChEBI" id="CHEBI:58210"/>
    </ligand>
</feature>
<dbReference type="PIRSF" id="PIRSF006621">
    <property type="entry name" value="Dus"/>
    <property type="match status" value="1"/>
</dbReference>
<evidence type="ECO:0000256" key="3">
    <source>
        <dbReference type="ARBA" id="ARBA00022630"/>
    </source>
</evidence>
<dbReference type="InterPro" id="IPR024036">
    <property type="entry name" value="tRNA-dHydroUridine_Synthase_C"/>
</dbReference>
<evidence type="ECO:0000256" key="7">
    <source>
        <dbReference type="ARBA" id="ARBA00022884"/>
    </source>
</evidence>
<keyword evidence="4 11" id="KW-0288">FMN</keyword>
<proteinExistence type="inferred from homology"/>
<dbReference type="InterPro" id="IPR013785">
    <property type="entry name" value="Aldolase_TIM"/>
</dbReference>
<accession>A0A1F4YH30</accession>